<gene>
    <name evidence="3" type="ORF">FHU36_002165</name>
</gene>
<protein>
    <recommendedName>
        <fullName evidence="5">WD40 repeat domain-containing protein</fullName>
    </recommendedName>
</protein>
<sequence length="402" mass="44007">MTRMLRDTLHEWADEAVVPHDLADRALRRRVRWPAVTAVALVTGVLLAVAGYVTGTGDAEHTVRPATEVTLPARPSPAPTDVRADTANRPPRKLVAAGNVAVSAYWTYSFEKLPNSVERLRRVWWLYDPRTGGYERTSWAWLDVAPGLQVAAAIDGDGLGKRLVIVDLNTQRILSSIGLEHAVGSVVWSPDGTELLATTYSEYPDRWRRLGKNSQEHFASTRTGYYIVDAATGEAEHHALPPMRSGSEPGFVDGPSNGNSRQDLGWSADGSLIWEPSVTRPSRAYRTLDGRPQDAPADDRYLGRNGWSRLSPDGTRLLGEPGLPTRITDVRTGDVVGRQQVLQLLAWADDDTVVALGCRGDCPNEFDAGLVLVSVDGTRMTPLTGKSDSRKEGAWSWVLTPR</sequence>
<proteinExistence type="predicted"/>
<keyword evidence="2" id="KW-1133">Transmembrane helix</keyword>
<evidence type="ECO:0008006" key="5">
    <source>
        <dbReference type="Google" id="ProtNLM"/>
    </source>
</evidence>
<keyword evidence="4" id="KW-1185">Reference proteome</keyword>
<comment type="caution">
    <text evidence="3">The sequence shown here is derived from an EMBL/GenBank/DDBJ whole genome shotgun (WGS) entry which is preliminary data.</text>
</comment>
<feature type="region of interest" description="Disordered" evidence="1">
    <location>
        <begin position="70"/>
        <end position="89"/>
    </location>
</feature>
<feature type="compositionally biased region" description="Basic and acidic residues" evidence="1">
    <location>
        <begin position="286"/>
        <end position="302"/>
    </location>
</feature>
<dbReference type="Proteomes" id="UP000583800">
    <property type="component" value="Unassembled WGS sequence"/>
</dbReference>
<dbReference type="AlphaFoldDB" id="A0A7X0C214"/>
<accession>A0A7X0C214</accession>
<reference evidence="3 4" key="1">
    <citation type="submission" date="2020-08" db="EMBL/GenBank/DDBJ databases">
        <title>Sequencing the genomes of 1000 actinobacteria strains.</title>
        <authorList>
            <person name="Klenk H.-P."/>
        </authorList>
    </citation>
    <scope>NUCLEOTIDE SEQUENCE [LARGE SCALE GENOMIC DNA]</scope>
    <source>
        <strain evidence="3 4">DSM 45913</strain>
    </source>
</reference>
<dbReference type="RefSeq" id="WP_185083566.1">
    <property type="nucleotide sequence ID" value="NZ_JACHJB010000001.1"/>
</dbReference>
<evidence type="ECO:0000256" key="2">
    <source>
        <dbReference type="SAM" id="Phobius"/>
    </source>
</evidence>
<feature type="region of interest" description="Disordered" evidence="1">
    <location>
        <begin position="284"/>
        <end position="306"/>
    </location>
</feature>
<evidence type="ECO:0000256" key="1">
    <source>
        <dbReference type="SAM" id="MobiDB-lite"/>
    </source>
</evidence>
<keyword evidence="2" id="KW-0472">Membrane</keyword>
<keyword evidence="2" id="KW-0812">Transmembrane</keyword>
<evidence type="ECO:0000313" key="4">
    <source>
        <dbReference type="Proteomes" id="UP000583800"/>
    </source>
</evidence>
<name>A0A7X0C214_9ACTN</name>
<dbReference type="EMBL" id="JACHJB010000001">
    <property type="protein sequence ID" value="MBB6345656.1"/>
    <property type="molecule type" value="Genomic_DNA"/>
</dbReference>
<evidence type="ECO:0000313" key="3">
    <source>
        <dbReference type="EMBL" id="MBB6345656.1"/>
    </source>
</evidence>
<dbReference type="SUPFAM" id="SSF82171">
    <property type="entry name" value="DPP6 N-terminal domain-like"/>
    <property type="match status" value="1"/>
</dbReference>
<organism evidence="3 4">
    <name type="scientific">Nonomuraea muscovyensis</name>
    <dbReference type="NCBI Taxonomy" id="1124761"/>
    <lineage>
        <taxon>Bacteria</taxon>
        <taxon>Bacillati</taxon>
        <taxon>Actinomycetota</taxon>
        <taxon>Actinomycetes</taxon>
        <taxon>Streptosporangiales</taxon>
        <taxon>Streptosporangiaceae</taxon>
        <taxon>Nonomuraea</taxon>
    </lineage>
</organism>
<feature type="transmembrane region" description="Helical" evidence="2">
    <location>
        <begin position="35"/>
        <end position="55"/>
    </location>
</feature>